<evidence type="ECO:0000313" key="2">
    <source>
        <dbReference type="EMBL" id="CEK67864.1"/>
    </source>
</evidence>
<protein>
    <recommendedName>
        <fullName evidence="3">Protein N-terminal asparagine amidohydrolase</fullName>
    </recommendedName>
</protein>
<evidence type="ECO:0000313" key="1">
    <source>
        <dbReference type="EMBL" id="CEK67863.1"/>
    </source>
</evidence>
<name>A0A0B6ZH03_9EUPU</name>
<dbReference type="AlphaFoldDB" id="A0A0B6ZH03"/>
<dbReference type="GO" id="GO:0006511">
    <property type="term" value="P:ubiquitin-dependent protein catabolic process"/>
    <property type="evidence" value="ECO:0007669"/>
    <property type="project" value="TreeGrafter"/>
</dbReference>
<dbReference type="PANTHER" id="PTHR12498:SF0">
    <property type="entry name" value="PROTEIN N-TERMINAL ASPARAGINE AMIDOHYDROLASE"/>
    <property type="match status" value="1"/>
</dbReference>
<reference evidence="2" key="1">
    <citation type="submission" date="2014-12" db="EMBL/GenBank/DDBJ databases">
        <title>Insight into the proteome of Arion vulgaris.</title>
        <authorList>
            <person name="Aradska J."/>
            <person name="Bulat T."/>
            <person name="Smidak R."/>
            <person name="Sarate P."/>
            <person name="Gangsoo J."/>
            <person name="Sialana F."/>
            <person name="Bilban M."/>
            <person name="Lubec G."/>
        </authorList>
    </citation>
    <scope>NUCLEOTIDE SEQUENCE</scope>
    <source>
        <tissue evidence="2">Skin</tissue>
    </source>
</reference>
<sequence>MPLFINGLQVQRTPTVDSFIDEYPHFKESSQYLLKQEVRVVGPQQLLYVGQREVAGTFPLDESVSVLGSEDATTCHIAVLRHTSSGATSLIHFDGCSTTEGLKTMISIVTELTENMSSGRLEFHLVGGFDDKRRNSHEVSDKVFIALCECADDIHLVTACITHHNTVYKQDSMPFPIIYGLAVDVKTGLLYRATFPDKGPDLPLRSARHFTGGKENIVIYDHWKRELVIGPFDYETMPDVDIYLTLPNSIIRKYLSTSPEQEPEDFEDSVRASLVQLRDFPQPLVSIFKDGQPRRYKKDNTSGAWVLVNKGSNIRI</sequence>
<dbReference type="EMBL" id="HACG01020999">
    <property type="protein sequence ID" value="CEK67864.1"/>
    <property type="molecule type" value="Transcribed_RNA"/>
</dbReference>
<dbReference type="GO" id="GO:0008418">
    <property type="term" value="F:protein-N-terminal asparagine amidohydrolase activity"/>
    <property type="evidence" value="ECO:0007669"/>
    <property type="project" value="InterPro"/>
</dbReference>
<organism evidence="2">
    <name type="scientific">Arion vulgaris</name>
    <dbReference type="NCBI Taxonomy" id="1028688"/>
    <lineage>
        <taxon>Eukaryota</taxon>
        <taxon>Metazoa</taxon>
        <taxon>Spiralia</taxon>
        <taxon>Lophotrochozoa</taxon>
        <taxon>Mollusca</taxon>
        <taxon>Gastropoda</taxon>
        <taxon>Heterobranchia</taxon>
        <taxon>Euthyneura</taxon>
        <taxon>Panpulmonata</taxon>
        <taxon>Eupulmonata</taxon>
        <taxon>Stylommatophora</taxon>
        <taxon>Helicina</taxon>
        <taxon>Arionoidea</taxon>
        <taxon>Arionidae</taxon>
        <taxon>Arion</taxon>
    </lineage>
</organism>
<proteinExistence type="predicted"/>
<dbReference type="PANTHER" id="PTHR12498">
    <property type="entry name" value="N-TERMINAL ASPARAGINE AMIDOHYDROLASE"/>
    <property type="match status" value="1"/>
</dbReference>
<accession>A0A0B6ZH03</accession>
<dbReference type="InterPro" id="IPR026750">
    <property type="entry name" value="NTAN1"/>
</dbReference>
<gene>
    <name evidence="2" type="primary">ORF64199</name>
    <name evidence="1" type="synonym">ORF64198</name>
</gene>
<dbReference type="GO" id="GO:0005634">
    <property type="term" value="C:nucleus"/>
    <property type="evidence" value="ECO:0007669"/>
    <property type="project" value="TreeGrafter"/>
</dbReference>
<dbReference type="EMBL" id="HACG01020998">
    <property type="protein sequence ID" value="CEK67863.1"/>
    <property type="molecule type" value="Transcribed_RNA"/>
</dbReference>
<evidence type="ECO:0008006" key="3">
    <source>
        <dbReference type="Google" id="ProtNLM"/>
    </source>
</evidence>
<dbReference type="Pfam" id="PF14736">
    <property type="entry name" value="N_Asn_amidohyd"/>
    <property type="match status" value="1"/>
</dbReference>